<name>A0A1H1RD49_9MICO</name>
<organism evidence="2 3">
    <name type="scientific">Brevibacterium siliguriense</name>
    <dbReference type="NCBI Taxonomy" id="1136497"/>
    <lineage>
        <taxon>Bacteria</taxon>
        <taxon>Bacillati</taxon>
        <taxon>Actinomycetota</taxon>
        <taxon>Actinomycetes</taxon>
        <taxon>Micrococcales</taxon>
        <taxon>Brevibacteriaceae</taxon>
        <taxon>Brevibacterium</taxon>
    </lineage>
</organism>
<keyword evidence="3" id="KW-1185">Reference proteome</keyword>
<dbReference type="RefSeq" id="WP_092011896.1">
    <property type="nucleotide sequence ID" value="NZ_LT629766.1"/>
</dbReference>
<evidence type="ECO:0000256" key="1">
    <source>
        <dbReference type="SAM" id="MobiDB-lite"/>
    </source>
</evidence>
<dbReference type="EMBL" id="LT629766">
    <property type="protein sequence ID" value="SDS33605.1"/>
    <property type="molecule type" value="Genomic_DNA"/>
</dbReference>
<sequence length="106" mass="12129">MNDTKVRMNPSRRQAKRLSVSLTERDMTDLKAVENSPEHLAELPGNLTPESSEAALVHAIFEEGMRAVKERALEEVYRRIGQEEREESQQRRARLKGRNRGGSDLL</sequence>
<feature type="region of interest" description="Disordered" evidence="1">
    <location>
        <begin position="82"/>
        <end position="106"/>
    </location>
</feature>
<proteinExistence type="predicted"/>
<dbReference type="AlphaFoldDB" id="A0A1H1RD49"/>
<gene>
    <name evidence="2" type="ORF">SAMN04489752_1488</name>
</gene>
<protein>
    <submittedName>
        <fullName evidence="2">Uncharacterized protein</fullName>
    </submittedName>
</protein>
<evidence type="ECO:0000313" key="2">
    <source>
        <dbReference type="EMBL" id="SDS33605.1"/>
    </source>
</evidence>
<accession>A0A1H1RD49</accession>
<evidence type="ECO:0000313" key="3">
    <source>
        <dbReference type="Proteomes" id="UP000199597"/>
    </source>
</evidence>
<dbReference type="Proteomes" id="UP000199597">
    <property type="component" value="Chromosome I"/>
</dbReference>
<reference evidence="3" key="1">
    <citation type="submission" date="2016-10" db="EMBL/GenBank/DDBJ databases">
        <authorList>
            <person name="Varghese N."/>
            <person name="Submissions S."/>
        </authorList>
    </citation>
    <scope>NUCLEOTIDE SEQUENCE [LARGE SCALE GENOMIC DNA]</scope>
    <source>
        <strain evidence="3">DSM 23676</strain>
    </source>
</reference>
<feature type="region of interest" description="Disordered" evidence="1">
    <location>
        <begin position="1"/>
        <end position="20"/>
    </location>
</feature>